<proteinExistence type="inferred from homology"/>
<accession>A0A1Q5UEG0</accession>
<keyword evidence="9" id="KW-1185">Reference proteome</keyword>
<protein>
    <submittedName>
        <fullName evidence="8">Uncharacterized protein</fullName>
    </submittedName>
</protein>
<dbReference type="STRING" id="1316194.A0A1Q5UEG0"/>
<keyword evidence="4 6" id="KW-1133">Transmembrane helix</keyword>
<name>A0A1Q5UEG0_9EURO</name>
<keyword evidence="5 6" id="KW-0472">Membrane</keyword>
<feature type="signal peptide" evidence="7">
    <location>
        <begin position="1"/>
        <end position="20"/>
    </location>
</feature>
<feature type="transmembrane region" description="Helical" evidence="6">
    <location>
        <begin position="102"/>
        <end position="123"/>
    </location>
</feature>
<evidence type="ECO:0000256" key="5">
    <source>
        <dbReference type="ARBA" id="ARBA00023136"/>
    </source>
</evidence>
<reference evidence="8 9" key="1">
    <citation type="submission" date="2016-10" db="EMBL/GenBank/DDBJ databases">
        <title>Genome sequence of the ascomycete fungus Penicillium subrubescens.</title>
        <authorList>
            <person name="De Vries R.P."/>
            <person name="Peng M."/>
            <person name="Dilokpimol A."/>
            <person name="Hilden K."/>
            <person name="Makela M.R."/>
            <person name="Grigoriev I."/>
            <person name="Riley R."/>
            <person name="Granchi Z."/>
        </authorList>
    </citation>
    <scope>NUCLEOTIDE SEQUENCE [LARGE SCALE GENOMIC DNA]</scope>
    <source>
        <strain evidence="8 9">CBS 132785</strain>
    </source>
</reference>
<evidence type="ECO:0000256" key="6">
    <source>
        <dbReference type="SAM" id="Phobius"/>
    </source>
</evidence>
<evidence type="ECO:0000256" key="4">
    <source>
        <dbReference type="ARBA" id="ARBA00022989"/>
    </source>
</evidence>
<dbReference type="InterPro" id="IPR012506">
    <property type="entry name" value="TMEM86B-like"/>
</dbReference>
<comment type="subcellular location">
    <subcellularLocation>
        <location evidence="1">Membrane</location>
        <topology evidence="1">Multi-pass membrane protein</topology>
    </subcellularLocation>
</comment>
<evidence type="ECO:0000256" key="2">
    <source>
        <dbReference type="ARBA" id="ARBA00007375"/>
    </source>
</evidence>
<dbReference type="PANTHER" id="PTHR38795:SF1">
    <property type="entry name" value="DUF6604 DOMAIN-CONTAINING PROTEIN"/>
    <property type="match status" value="1"/>
</dbReference>
<sequence>MSLSISGSLLLGSLPLLVLSEWKSRSHAGTAIFKMLSSVAFLSSPLLLPSTEWSDYRRSIIFGLSFSMLGDFFLIPSRSEFHGLDSKNPTSSPSKAGEKVSISFQLGIVAFAAAHIAYTIAFLQDSSETSWTTFAGTFVATLAAAKWLGAIYPGPRSSLQSNVLDLGIDQDMKPLVSIYAVIIGIMFAAATSTSSLNAPTSWLQSRTLGAVLRDDNHRHAYFITALEDICKTLEKSSNRSLRPCRETTQAHDELTAVELLNRFAALTVEEPRESVEIQPASAVPQEIVMVEIVEERQEQEAEYLGYLYFRTLCLLSDLHSLQAFISKIWSEYVDCDFDLMTHRSPQTAPAMAGSAATAIQIGVPYNEAMADLAEWCFLPTFILLKLLARVLKDHPAPLYQEGHFGTYEPRMVREELFLGERHNEDKILLFQCSQNSAWWRSSESNCLLRI</sequence>
<dbReference type="AlphaFoldDB" id="A0A1Q5UEG0"/>
<comment type="caution">
    <text evidence="8">The sequence shown here is derived from an EMBL/GenBank/DDBJ whole genome shotgun (WGS) entry which is preliminary data.</text>
</comment>
<evidence type="ECO:0000313" key="8">
    <source>
        <dbReference type="EMBL" id="OKP10858.1"/>
    </source>
</evidence>
<dbReference type="Pfam" id="PF07947">
    <property type="entry name" value="YhhN"/>
    <property type="match status" value="1"/>
</dbReference>
<dbReference type="PANTHER" id="PTHR38795">
    <property type="entry name" value="DUF6604 DOMAIN-CONTAINING PROTEIN"/>
    <property type="match status" value="1"/>
</dbReference>
<keyword evidence="3 6" id="KW-0812">Transmembrane</keyword>
<organism evidence="8 9">
    <name type="scientific">Penicillium subrubescens</name>
    <dbReference type="NCBI Taxonomy" id="1316194"/>
    <lineage>
        <taxon>Eukaryota</taxon>
        <taxon>Fungi</taxon>
        <taxon>Dikarya</taxon>
        <taxon>Ascomycota</taxon>
        <taxon>Pezizomycotina</taxon>
        <taxon>Eurotiomycetes</taxon>
        <taxon>Eurotiomycetidae</taxon>
        <taxon>Eurotiales</taxon>
        <taxon>Aspergillaceae</taxon>
        <taxon>Penicillium</taxon>
    </lineage>
</organism>
<dbReference type="GO" id="GO:0016020">
    <property type="term" value="C:membrane"/>
    <property type="evidence" value="ECO:0007669"/>
    <property type="project" value="UniProtKB-SubCell"/>
</dbReference>
<dbReference type="Proteomes" id="UP000186955">
    <property type="component" value="Unassembled WGS sequence"/>
</dbReference>
<evidence type="ECO:0000256" key="3">
    <source>
        <dbReference type="ARBA" id="ARBA00022692"/>
    </source>
</evidence>
<gene>
    <name evidence="8" type="ORF">PENSUB_3678</name>
</gene>
<evidence type="ECO:0000313" key="9">
    <source>
        <dbReference type="Proteomes" id="UP000186955"/>
    </source>
</evidence>
<dbReference type="EMBL" id="MNBE01000310">
    <property type="protein sequence ID" value="OKP10858.1"/>
    <property type="molecule type" value="Genomic_DNA"/>
</dbReference>
<evidence type="ECO:0000256" key="7">
    <source>
        <dbReference type="SAM" id="SignalP"/>
    </source>
</evidence>
<feature type="chain" id="PRO_5010250379" evidence="7">
    <location>
        <begin position="21"/>
        <end position="450"/>
    </location>
</feature>
<comment type="similarity">
    <text evidence="2">Belongs to the TMEM86 family.</text>
</comment>
<feature type="transmembrane region" description="Helical" evidence="6">
    <location>
        <begin position="135"/>
        <end position="155"/>
    </location>
</feature>
<keyword evidence="7" id="KW-0732">Signal</keyword>
<evidence type="ECO:0000256" key="1">
    <source>
        <dbReference type="ARBA" id="ARBA00004141"/>
    </source>
</evidence>
<feature type="transmembrane region" description="Helical" evidence="6">
    <location>
        <begin position="175"/>
        <end position="196"/>
    </location>
</feature>